<sequence>VQFFDQPVTQLTSDGQRYTRAPLGARGGGTCSMVYTGQVNCQITIPAGRLAIQITLADQTAIAGTDAEQIAAALSRTNFTGNANYQFDYLRTMAAGANADTQQPFNTTEHIKLWLGYSTACGPFQQFAICKDNTKLWDTSIYAREQAVISANSLSDLCTNNSVNVSPLESIVAGKRHCGIFIDIPVAAFSATAGRFNYLIPYPITFSGVLDLNQLNPIFNSFPVLTRNYASLYLQLWTQDFLQDLKIVWLNKTNMVTNEHLAYQMIPPEKPDIIFLRNRDDVAYNTYTFRIVNMEGKPNTEKFATSTISQIQDAKFTKLDISNISFNMENEEAIIDLIRAQKIINFPTQIIRTQTTNFPFGGFDESGGSLQSIMSFANIKTMYMTFAMNQYPTWFFPVLLQKFDLIIDQRHLVPEAYTSLNPMVCGQMFDCFVDQDVVAAPSDLYHSLTFENQSINESERDYYGYMGTSYIDRENIFYNTTLYRGSKATKVHYPNKFMLAWKMATDDSFMRGYNSSKMGARTNKQVTLQGSLTIQSSDLIRNLMSITIDITMHN</sequence>
<comment type="caution">
    <text evidence="1">The sequence shown here is derived from an EMBL/GenBank/DDBJ whole genome shotgun (WGS) entry which is preliminary data.</text>
</comment>
<dbReference type="EMBL" id="SNRW01023960">
    <property type="protein sequence ID" value="KAA6362609.1"/>
    <property type="molecule type" value="Genomic_DNA"/>
</dbReference>
<protein>
    <submittedName>
        <fullName evidence="1">Uncharacterized protein</fullName>
    </submittedName>
</protein>
<gene>
    <name evidence="1" type="ORF">EZS28_041864</name>
</gene>
<evidence type="ECO:0000313" key="1">
    <source>
        <dbReference type="EMBL" id="KAA6362609.1"/>
    </source>
</evidence>
<dbReference type="Proteomes" id="UP000324800">
    <property type="component" value="Unassembled WGS sequence"/>
</dbReference>
<evidence type="ECO:0000313" key="2">
    <source>
        <dbReference type="Proteomes" id="UP000324800"/>
    </source>
</evidence>
<feature type="non-terminal residue" evidence="1">
    <location>
        <position position="554"/>
    </location>
</feature>
<reference evidence="1 2" key="1">
    <citation type="submission" date="2019-03" db="EMBL/GenBank/DDBJ databases">
        <title>Single cell metagenomics reveals metabolic interactions within the superorganism composed of flagellate Streblomastix strix and complex community of Bacteroidetes bacteria on its surface.</title>
        <authorList>
            <person name="Treitli S.C."/>
            <person name="Kolisko M."/>
            <person name="Husnik F."/>
            <person name="Keeling P."/>
            <person name="Hampl V."/>
        </authorList>
    </citation>
    <scope>NUCLEOTIDE SEQUENCE [LARGE SCALE GENOMIC DNA]</scope>
    <source>
        <strain evidence="1">ST1C</strain>
    </source>
</reference>
<feature type="non-terminal residue" evidence="1">
    <location>
        <position position="1"/>
    </location>
</feature>
<name>A0A5J4TXJ8_9EUKA</name>
<accession>A0A5J4TXJ8</accession>
<organism evidence="1 2">
    <name type="scientific">Streblomastix strix</name>
    <dbReference type="NCBI Taxonomy" id="222440"/>
    <lineage>
        <taxon>Eukaryota</taxon>
        <taxon>Metamonada</taxon>
        <taxon>Preaxostyla</taxon>
        <taxon>Oxymonadida</taxon>
        <taxon>Streblomastigidae</taxon>
        <taxon>Streblomastix</taxon>
    </lineage>
</organism>
<proteinExistence type="predicted"/>
<dbReference type="AlphaFoldDB" id="A0A5J4TXJ8"/>